<reference evidence="2" key="1">
    <citation type="journal article" date="2014" name="Int. J. Syst. Evol. Microbiol.">
        <title>Complete genome sequence of Corynebacterium casei LMG S-19264T (=DSM 44701T), isolated from a smear-ripened cheese.</title>
        <authorList>
            <consortium name="US DOE Joint Genome Institute (JGI-PGF)"/>
            <person name="Walter F."/>
            <person name="Albersmeier A."/>
            <person name="Kalinowski J."/>
            <person name="Ruckert C."/>
        </authorList>
    </citation>
    <scope>NUCLEOTIDE SEQUENCE</scope>
    <source>
        <strain evidence="2">JCM 4637</strain>
    </source>
</reference>
<organism evidence="2 3">
    <name type="scientific">Streptomyces finlayi</name>
    <dbReference type="NCBI Taxonomy" id="67296"/>
    <lineage>
        <taxon>Bacteria</taxon>
        <taxon>Bacillati</taxon>
        <taxon>Actinomycetota</taxon>
        <taxon>Actinomycetes</taxon>
        <taxon>Kitasatosporales</taxon>
        <taxon>Streptomycetaceae</taxon>
        <taxon>Streptomyces</taxon>
    </lineage>
</organism>
<proteinExistence type="predicted"/>
<dbReference type="EMBL" id="BMVC01000002">
    <property type="protein sequence ID" value="GHC83392.1"/>
    <property type="molecule type" value="Genomic_DNA"/>
</dbReference>
<sequence length="90" mass="9585">MNPNCALVLHRDAVGGVNIHTLAVNDGAYVSVPPATEMRVKYLRAVPGWSPDQRERHGSRQAAEGRAGGVRGRGARGSARNRAFHDGVNA</sequence>
<accession>A0A919C7W8</accession>
<dbReference type="Proteomes" id="UP000638353">
    <property type="component" value="Unassembled WGS sequence"/>
</dbReference>
<evidence type="ECO:0000256" key="1">
    <source>
        <dbReference type="SAM" id="MobiDB-lite"/>
    </source>
</evidence>
<protein>
    <submittedName>
        <fullName evidence="2">Uncharacterized protein</fullName>
    </submittedName>
</protein>
<evidence type="ECO:0000313" key="3">
    <source>
        <dbReference type="Proteomes" id="UP000638353"/>
    </source>
</evidence>
<feature type="region of interest" description="Disordered" evidence="1">
    <location>
        <begin position="48"/>
        <end position="90"/>
    </location>
</feature>
<gene>
    <name evidence="2" type="ORF">GCM10010334_12490</name>
</gene>
<reference evidence="2" key="2">
    <citation type="submission" date="2020-09" db="EMBL/GenBank/DDBJ databases">
        <authorList>
            <person name="Sun Q."/>
            <person name="Ohkuma M."/>
        </authorList>
    </citation>
    <scope>NUCLEOTIDE SEQUENCE</scope>
    <source>
        <strain evidence="2">JCM 4637</strain>
    </source>
</reference>
<evidence type="ECO:0000313" key="2">
    <source>
        <dbReference type="EMBL" id="GHC83392.1"/>
    </source>
</evidence>
<name>A0A919C7W8_9ACTN</name>
<dbReference type="AlphaFoldDB" id="A0A919C7W8"/>
<comment type="caution">
    <text evidence="2">The sequence shown here is derived from an EMBL/GenBank/DDBJ whole genome shotgun (WGS) entry which is preliminary data.</text>
</comment>